<evidence type="ECO:0000313" key="2">
    <source>
        <dbReference type="Proteomes" id="UP000028702"/>
    </source>
</evidence>
<dbReference type="EMBL" id="BBIO01000001">
    <property type="protein sequence ID" value="GAK43603.1"/>
    <property type="molecule type" value="Genomic_DNA"/>
</dbReference>
<proteinExistence type="predicted"/>
<gene>
    <name evidence="1" type="ORF">M2A_0102</name>
</gene>
<dbReference type="Proteomes" id="UP000028702">
    <property type="component" value="Unassembled WGS sequence"/>
</dbReference>
<dbReference type="AlphaFoldDB" id="A0A081B6D5"/>
<evidence type="ECO:0000313" key="1">
    <source>
        <dbReference type="EMBL" id="GAK43603.1"/>
    </source>
</evidence>
<dbReference type="STRING" id="1333998.M2A_0102"/>
<sequence length="180" mass="20230">MQQDMELIREAIAAKIEGVADAGIVQRHERWAQRQDKFRARYEQDGKIKGWFVRRIRRRARVLTYAVNEVQHSWVIRGFRSFNDESASEIEFDRLIESIVEAFRADDTLGGTVITCTTPQAAGLQLNESAPVMFAGVLCHGAELELTTITLEGPDDEAPEYLRELYLNGDLIASSGDGDA</sequence>
<dbReference type="eggNOG" id="ENOG50334EC">
    <property type="taxonomic scope" value="Bacteria"/>
</dbReference>
<name>A0A081B6D5_9HYPH</name>
<reference evidence="1 2" key="1">
    <citation type="submission" date="2014-07" db="EMBL/GenBank/DDBJ databases">
        <title>Tepidicaulis marinum gen. nov., sp. nov., a novel marine bacterium denitrifying nitrate to nitrous oxide strictly under microaerobic conditions.</title>
        <authorList>
            <person name="Takeuchi M."/>
            <person name="Yamagishi T."/>
            <person name="Kamagata Y."/>
            <person name="Oshima K."/>
            <person name="Hattori M."/>
            <person name="Katayama T."/>
            <person name="Hanada S."/>
            <person name="Tamaki H."/>
            <person name="Marumo K."/>
            <person name="Maeda H."/>
            <person name="Nedachi M."/>
            <person name="Iwasaki W."/>
            <person name="Suwa Y."/>
            <person name="Sakata S."/>
        </authorList>
    </citation>
    <scope>NUCLEOTIDE SEQUENCE [LARGE SCALE GENOMIC DNA]</scope>
    <source>
        <strain evidence="1 2">MA2</strain>
    </source>
</reference>
<comment type="caution">
    <text evidence="1">The sequence shown here is derived from an EMBL/GenBank/DDBJ whole genome shotgun (WGS) entry which is preliminary data.</text>
</comment>
<keyword evidence="2" id="KW-1185">Reference proteome</keyword>
<accession>A0A081B6D5</accession>
<protein>
    <submittedName>
        <fullName evidence="1">Conserved protein</fullName>
    </submittedName>
</protein>
<dbReference type="RefSeq" id="WP_045441669.1">
    <property type="nucleotide sequence ID" value="NZ_BBIO01000001.1"/>
</dbReference>
<organism evidence="1 2">
    <name type="scientific">Tepidicaulis marinus</name>
    <dbReference type="NCBI Taxonomy" id="1333998"/>
    <lineage>
        <taxon>Bacteria</taxon>
        <taxon>Pseudomonadati</taxon>
        <taxon>Pseudomonadota</taxon>
        <taxon>Alphaproteobacteria</taxon>
        <taxon>Hyphomicrobiales</taxon>
        <taxon>Parvibaculaceae</taxon>
        <taxon>Tepidicaulis</taxon>
    </lineage>
</organism>